<organism evidence="1 2">
    <name type="scientific">Desulfuromonas acetoxidans (strain DSM 684 / 11070)</name>
    <dbReference type="NCBI Taxonomy" id="281689"/>
    <lineage>
        <taxon>Bacteria</taxon>
        <taxon>Pseudomonadati</taxon>
        <taxon>Thermodesulfobacteriota</taxon>
        <taxon>Desulfuromonadia</taxon>
        <taxon>Desulfuromonadales</taxon>
        <taxon>Desulfuromonadaceae</taxon>
        <taxon>Desulfuromonas</taxon>
    </lineage>
</organism>
<proteinExistence type="predicted"/>
<evidence type="ECO:0000313" key="2">
    <source>
        <dbReference type="Proteomes" id="UP000005695"/>
    </source>
</evidence>
<sequence>MTVRKSYKHIFSTLCLILMLFICQTNIYGFVWCFCDQDNTKLEQLHFGCNQQCASEQNNQADDHQSHHIAQEDHTGPCLDLLTSGSYTSRQRHDLFKQSITPLILPTAPVVKMVKEPAGLPQLTQLDKPRVSQHILHHRTIVLRH</sequence>
<protein>
    <submittedName>
        <fullName evidence="1">Uncharacterized protein</fullName>
    </submittedName>
</protein>
<gene>
    <name evidence="1" type="ORF">Dace_0986</name>
</gene>
<comment type="caution">
    <text evidence="1">The sequence shown here is derived from an EMBL/GenBank/DDBJ whole genome shotgun (WGS) entry which is preliminary data.</text>
</comment>
<name>Q1JYU3_DESA6</name>
<dbReference type="AlphaFoldDB" id="Q1JYU3"/>
<accession>Q1JYU3</accession>
<evidence type="ECO:0000313" key="1">
    <source>
        <dbReference type="EMBL" id="EAT15322.1"/>
    </source>
</evidence>
<dbReference type="EMBL" id="AAEW02000011">
    <property type="protein sequence ID" value="EAT15322.1"/>
    <property type="molecule type" value="Genomic_DNA"/>
</dbReference>
<dbReference type="Proteomes" id="UP000005695">
    <property type="component" value="Unassembled WGS sequence"/>
</dbReference>
<keyword evidence="2" id="KW-1185">Reference proteome</keyword>
<dbReference type="RefSeq" id="WP_006000975.1">
    <property type="nucleotide sequence ID" value="NZ_AAEW02000011.1"/>
</dbReference>
<reference evidence="1" key="2">
    <citation type="submission" date="2006-05" db="EMBL/GenBank/DDBJ databases">
        <title>Sequencing of the draft genome and assembly of Desulfuromonas acetoxidans DSM 684.</title>
        <authorList>
            <consortium name="US DOE Joint Genome Institute (JGI-PGF)"/>
            <person name="Copeland A."/>
            <person name="Lucas S."/>
            <person name="Lapidus A."/>
            <person name="Barry K."/>
            <person name="Detter J.C."/>
            <person name="Glavina del Rio T."/>
            <person name="Hammon N."/>
            <person name="Israni S."/>
            <person name="Dalin E."/>
            <person name="Tice H."/>
            <person name="Bruce D."/>
            <person name="Pitluck S."/>
            <person name="Richardson P."/>
        </authorList>
    </citation>
    <scope>NUCLEOTIDE SEQUENCE [LARGE SCALE GENOMIC DNA]</scope>
    <source>
        <strain evidence="1">DSM 684</strain>
    </source>
</reference>
<reference evidence="1" key="1">
    <citation type="submission" date="2006-05" db="EMBL/GenBank/DDBJ databases">
        <title>Annotation of the draft genome assembly of Desulfuromonas acetoxidans DSM 684.</title>
        <authorList>
            <consortium name="US DOE Joint Genome Institute (JGI-ORNL)"/>
            <person name="Larimer F."/>
            <person name="Land M."/>
            <person name="Hauser L."/>
        </authorList>
    </citation>
    <scope>NUCLEOTIDE SEQUENCE [LARGE SCALE GENOMIC DNA]</scope>
    <source>
        <strain evidence="1">DSM 684</strain>
    </source>
</reference>